<dbReference type="RefSeq" id="XP_041765925.1">
    <property type="nucleotide sequence ID" value="XM_041909991.1"/>
</dbReference>
<dbReference type="VEuPathDB" id="VectorBase:AMEM21_008777"/>
<keyword evidence="2" id="KW-0732">Signal</keyword>
<dbReference type="AlphaFoldDB" id="A0A182VLA8"/>
<feature type="transmembrane region" description="Helical" evidence="1">
    <location>
        <begin position="181"/>
        <end position="203"/>
    </location>
</feature>
<organism evidence="3 4">
    <name type="scientific">Anopheles merus</name>
    <name type="common">Mosquito</name>
    <dbReference type="NCBI Taxonomy" id="30066"/>
    <lineage>
        <taxon>Eukaryota</taxon>
        <taxon>Metazoa</taxon>
        <taxon>Ecdysozoa</taxon>
        <taxon>Arthropoda</taxon>
        <taxon>Hexapoda</taxon>
        <taxon>Insecta</taxon>
        <taxon>Pterygota</taxon>
        <taxon>Neoptera</taxon>
        <taxon>Endopterygota</taxon>
        <taxon>Diptera</taxon>
        <taxon>Nematocera</taxon>
        <taxon>Culicoidea</taxon>
        <taxon>Culicidae</taxon>
        <taxon>Anophelinae</taxon>
        <taxon>Anopheles</taxon>
    </lineage>
</organism>
<dbReference type="KEGG" id="amer:121590371"/>
<evidence type="ECO:0000313" key="4">
    <source>
        <dbReference type="Proteomes" id="UP000075903"/>
    </source>
</evidence>
<dbReference type="VEuPathDB" id="VectorBase:AMEM016886"/>
<name>A0A182VLA8_ANOME</name>
<keyword evidence="1" id="KW-0472">Membrane</keyword>
<sequence length="204" mass="22862">MKKLVCVLLFLKTLQTASVYGDNHGCQVLLEGPNCPIEENNNNSNSSLAAACDGWLWERRWIAVEKSCWPSEWLRHNCTQELKVTLTNLGLVYVQLKVDRLIYHPSPNDTVLLLLLSRPFGGPFESELEVNPALSLHRNWIDETIRTEDAKDVARRQLERAVDTGGGGDLPAIAFMDFLKLLLVVSSLAGISFLFCCTFMLVAK</sequence>
<evidence type="ECO:0000256" key="2">
    <source>
        <dbReference type="SAM" id="SignalP"/>
    </source>
</evidence>
<evidence type="ECO:0000256" key="1">
    <source>
        <dbReference type="SAM" id="Phobius"/>
    </source>
</evidence>
<dbReference type="EnsemblMetazoa" id="AMEM016886-RA">
    <property type="protein sequence ID" value="AMEM016886-PA"/>
    <property type="gene ID" value="AMEM016886"/>
</dbReference>
<proteinExistence type="predicted"/>
<keyword evidence="1" id="KW-1133">Transmembrane helix</keyword>
<feature type="signal peptide" evidence="2">
    <location>
        <begin position="1"/>
        <end position="21"/>
    </location>
</feature>
<keyword evidence="1" id="KW-0812">Transmembrane</keyword>
<dbReference type="GeneID" id="121590371"/>
<evidence type="ECO:0000313" key="3">
    <source>
        <dbReference type="EnsemblMetazoa" id="AMEM016886-PA"/>
    </source>
</evidence>
<reference evidence="3" key="1">
    <citation type="submission" date="2020-05" db="UniProtKB">
        <authorList>
            <consortium name="EnsemblMetazoa"/>
        </authorList>
    </citation>
    <scope>IDENTIFICATION</scope>
    <source>
        <strain evidence="3">MAF</strain>
    </source>
</reference>
<dbReference type="Proteomes" id="UP000075903">
    <property type="component" value="Unassembled WGS sequence"/>
</dbReference>
<accession>A0A182VLA8</accession>
<protein>
    <submittedName>
        <fullName evidence="3">Uncharacterized protein</fullName>
    </submittedName>
</protein>
<feature type="chain" id="PRO_5008139923" evidence="2">
    <location>
        <begin position="22"/>
        <end position="204"/>
    </location>
</feature>
<keyword evidence="4" id="KW-1185">Reference proteome</keyword>